<name>A0A1R3JFT0_9ROSI</name>
<dbReference type="InterPro" id="IPR047575">
    <property type="entry name" value="Sm"/>
</dbReference>
<feature type="domain" description="Sm" evidence="13">
    <location>
        <begin position="8"/>
        <end position="91"/>
    </location>
</feature>
<evidence type="ECO:0000259" key="10">
    <source>
        <dbReference type="PROSITE" id="PS51512"/>
    </source>
</evidence>
<dbReference type="InterPro" id="IPR025761">
    <property type="entry name" value="FFD_box"/>
</dbReference>
<evidence type="ECO:0000259" key="11">
    <source>
        <dbReference type="PROSITE" id="PS51513"/>
    </source>
</evidence>
<keyword evidence="15" id="KW-1185">Reference proteome</keyword>
<keyword evidence="4" id="KW-0678">Repressor</keyword>
<dbReference type="GO" id="GO:0034063">
    <property type="term" value="P:stress granule assembly"/>
    <property type="evidence" value="ECO:0007669"/>
    <property type="project" value="TreeGrafter"/>
</dbReference>
<dbReference type="InterPro" id="IPR025768">
    <property type="entry name" value="TFG_box"/>
</dbReference>
<dbReference type="GO" id="GO:0033962">
    <property type="term" value="P:P-body assembly"/>
    <property type="evidence" value="ECO:0007669"/>
    <property type="project" value="TreeGrafter"/>
</dbReference>
<keyword evidence="3" id="KW-0963">Cytoplasm</keyword>
<keyword evidence="5" id="KW-0507">mRNA processing</keyword>
<evidence type="ECO:0000256" key="8">
    <source>
        <dbReference type="PROSITE-ProRule" id="PRU00869"/>
    </source>
</evidence>
<comment type="similarity">
    <text evidence="2">Belongs to the LSM14 family.</text>
</comment>
<dbReference type="SUPFAM" id="SSF50182">
    <property type="entry name" value="Sm-like ribonucleoproteins"/>
    <property type="match status" value="1"/>
</dbReference>
<dbReference type="PANTHER" id="PTHR13586:SF23">
    <property type="entry name" value="DECAPPING 5-LIKE PROTEIN-RELATED"/>
    <property type="match status" value="1"/>
</dbReference>
<dbReference type="GO" id="GO:0000932">
    <property type="term" value="C:P-body"/>
    <property type="evidence" value="ECO:0007669"/>
    <property type="project" value="UniProtKB-SubCell"/>
</dbReference>
<dbReference type="PANTHER" id="PTHR13586">
    <property type="entry name" value="SCD6 PROTEIN-RELATED"/>
    <property type="match status" value="1"/>
</dbReference>
<comment type="subcellular location">
    <subcellularLocation>
        <location evidence="1">Cytoplasm</location>
        <location evidence="1">P-body</location>
    </subcellularLocation>
</comment>
<dbReference type="InterPro" id="IPR010920">
    <property type="entry name" value="LSM_dom_sf"/>
</dbReference>
<dbReference type="Pfam" id="PF09532">
    <property type="entry name" value="FDF"/>
    <property type="match status" value="1"/>
</dbReference>
<dbReference type="OrthoDB" id="21539at2759"/>
<dbReference type="SMART" id="SM01271">
    <property type="entry name" value="LSM14"/>
    <property type="match status" value="1"/>
</dbReference>
<dbReference type="PROSITE" id="PS51512">
    <property type="entry name" value="DFDF"/>
    <property type="match status" value="1"/>
</dbReference>
<dbReference type="PROSITE" id="PS51536">
    <property type="entry name" value="TFG"/>
    <property type="match status" value="1"/>
</dbReference>
<accession>A0A1R3JFT0</accession>
<evidence type="ECO:0000256" key="5">
    <source>
        <dbReference type="ARBA" id="ARBA00022664"/>
    </source>
</evidence>
<protein>
    <submittedName>
        <fullName evidence="14">Uncharacterized protein</fullName>
    </submittedName>
</protein>
<dbReference type="InterPro" id="IPR025762">
    <property type="entry name" value="DFDF"/>
</dbReference>
<evidence type="ECO:0000256" key="6">
    <source>
        <dbReference type="ARBA" id="ARBA00059323"/>
    </source>
</evidence>
<dbReference type="InterPro" id="IPR019050">
    <property type="entry name" value="FDF_dom"/>
</dbReference>
<proteinExistence type="inferred from homology"/>
<dbReference type="Pfam" id="PF12701">
    <property type="entry name" value="LSM14"/>
    <property type="match status" value="1"/>
</dbReference>
<dbReference type="FunFam" id="2.30.30.100:FF:000033">
    <property type="entry name" value="Trailer hitch, isoform C"/>
    <property type="match status" value="1"/>
</dbReference>
<dbReference type="GO" id="GO:0003729">
    <property type="term" value="F:mRNA binding"/>
    <property type="evidence" value="ECO:0007669"/>
    <property type="project" value="TreeGrafter"/>
</dbReference>
<evidence type="ECO:0000256" key="2">
    <source>
        <dbReference type="ARBA" id="ARBA00010415"/>
    </source>
</evidence>
<comment type="caution">
    <text evidence="14">The sequence shown here is derived from an EMBL/GenBank/DDBJ whole genome shotgun (WGS) entry which is preliminary data.</text>
</comment>
<dbReference type="SMART" id="SM01199">
    <property type="entry name" value="FDF"/>
    <property type="match status" value="1"/>
</dbReference>
<dbReference type="PROSITE" id="PS52002">
    <property type="entry name" value="SM"/>
    <property type="match status" value="1"/>
</dbReference>
<feature type="domain" description="FFD box profile" evidence="11">
    <location>
        <begin position="470"/>
        <end position="485"/>
    </location>
</feature>
<dbReference type="CDD" id="cd01736">
    <property type="entry name" value="LSm14_N"/>
    <property type="match status" value="1"/>
</dbReference>
<evidence type="ECO:0000256" key="4">
    <source>
        <dbReference type="ARBA" id="ARBA00022491"/>
    </source>
</evidence>
<dbReference type="AlphaFoldDB" id="A0A1R3JFT0"/>
<feature type="domain" description="TFG box profile" evidence="12">
    <location>
        <begin position="492"/>
        <end position="512"/>
    </location>
</feature>
<evidence type="ECO:0000259" key="13">
    <source>
        <dbReference type="PROSITE" id="PS52002"/>
    </source>
</evidence>
<comment type="function">
    <text evidence="6">As a component of the decapping complex, involved in the degradation of mRNAs. Promotes P-body formation. Translational repressor.</text>
</comment>
<gene>
    <name evidence="14" type="ORF">COLO4_16746</name>
</gene>
<feature type="region of interest" description="Disordered" evidence="9">
    <location>
        <begin position="189"/>
        <end position="214"/>
    </location>
</feature>
<reference evidence="15" key="1">
    <citation type="submission" date="2013-09" db="EMBL/GenBank/DDBJ databases">
        <title>Corchorus olitorius genome sequencing.</title>
        <authorList>
            <person name="Alam M."/>
            <person name="Haque M.S."/>
            <person name="Islam M.S."/>
            <person name="Emdad E.M."/>
            <person name="Islam M.M."/>
            <person name="Ahmed B."/>
            <person name="Halim A."/>
            <person name="Hossen Q.M.M."/>
            <person name="Hossain M.Z."/>
            <person name="Ahmed R."/>
            <person name="Khan M.M."/>
            <person name="Islam R."/>
            <person name="Rashid M.M."/>
            <person name="Khan S.A."/>
            <person name="Rahman M.S."/>
            <person name="Alam M."/>
            <person name="Yahiya A.S."/>
            <person name="Khan M.S."/>
            <person name="Azam M.S."/>
            <person name="Haque T."/>
            <person name="Lashkar M.Z.H."/>
            <person name="Akhand A.I."/>
            <person name="Morshed G."/>
            <person name="Roy S."/>
            <person name="Uddin K.S."/>
            <person name="Rabeya T."/>
            <person name="Hossain A.S."/>
            <person name="Chowdhury A."/>
            <person name="Snigdha A.R."/>
            <person name="Mortoza M.S."/>
            <person name="Matin S.A."/>
            <person name="Hoque S.M.E."/>
            <person name="Islam M.K."/>
            <person name="Roy D.K."/>
            <person name="Haider R."/>
            <person name="Moosa M.M."/>
            <person name="Elias S.M."/>
            <person name="Hasan A.M."/>
            <person name="Jahan S."/>
            <person name="Shafiuddin M."/>
            <person name="Mahmood N."/>
            <person name="Shommy N.S."/>
        </authorList>
    </citation>
    <scope>NUCLEOTIDE SEQUENCE [LARGE SCALE GENOMIC DNA]</scope>
    <source>
        <strain evidence="15">cv. O-4</strain>
    </source>
</reference>
<evidence type="ECO:0000256" key="3">
    <source>
        <dbReference type="ARBA" id="ARBA00022490"/>
    </source>
</evidence>
<sequence length="556" mass="59771">MASESSSNSKNAGDSYLGNFISLISKYEIRYEGVLYYLNVQDSAIGLKNVRSYGTEGRKKDGPQVPPSDKVYEYILFRGSDIKDLQVKSSPPVQIDEQIPDDPAIIQSHFAGVPLSASASASVGGRTLTESTQWQDTPALTSKVYPSALPTHQFASQVDLSSSSNHSQVAQNAGSPLFSTSSYWQVQSGTPTNVTQAQQNPIPVQSPSMFSSPVPLQSHEKSLDLYSSPIMGLIDAPKPVNPVLSSVVSSSSHSTVTGTFTPVQGSMSTDLPSCSSINASSPSQAAYAANRLTMSLFPSSVKDTNITESQSVGKALPSPVAAGPLSVYPTPVPYSASSSGSLLTSPSLLTPSHLAHHVLPATHNNPDHKDTTAVISPLSYTPSLNSTPVSQPPLLPLPTPAQQSIYSTLQFTEEFDFEAMNEKFKKDEVWGYLGKVDQKGEAEGLEDGVSNQSLVDQQGLFPQSKIDPKPAYQKDDFFDTISCNSQSRGSRNGQNRFSERMKLDSETFGNFQQRSHVTFGPYGGYGAGRAQNYRGSYNWGRGYGYGGRGRGGNMYM</sequence>
<dbReference type="GO" id="GO:0006397">
    <property type="term" value="P:mRNA processing"/>
    <property type="evidence" value="ECO:0007669"/>
    <property type="project" value="UniProtKB-KW"/>
</dbReference>
<evidence type="ECO:0000256" key="7">
    <source>
        <dbReference type="PROSITE-ProRule" id="PRU00846"/>
    </source>
</evidence>
<evidence type="ECO:0000259" key="12">
    <source>
        <dbReference type="PROSITE" id="PS51536"/>
    </source>
</evidence>
<dbReference type="Proteomes" id="UP000187203">
    <property type="component" value="Unassembled WGS sequence"/>
</dbReference>
<feature type="short sequence motif" description="FFD box" evidence="7">
    <location>
        <begin position="470"/>
        <end position="485"/>
    </location>
</feature>
<dbReference type="InterPro" id="IPR025609">
    <property type="entry name" value="Lsm14-like_N"/>
</dbReference>
<evidence type="ECO:0000313" key="14">
    <source>
        <dbReference type="EMBL" id="OMO93689.1"/>
    </source>
</evidence>
<evidence type="ECO:0000256" key="9">
    <source>
        <dbReference type="SAM" id="MobiDB-lite"/>
    </source>
</evidence>
<dbReference type="STRING" id="93759.A0A1R3JFT0"/>
<feature type="domain" description="DFDF" evidence="10">
    <location>
        <begin position="403"/>
        <end position="439"/>
    </location>
</feature>
<feature type="short sequence motif" description="TFG box" evidence="8">
    <location>
        <begin position="492"/>
        <end position="512"/>
    </location>
</feature>
<organism evidence="14 15">
    <name type="scientific">Corchorus olitorius</name>
    <dbReference type="NCBI Taxonomy" id="93759"/>
    <lineage>
        <taxon>Eukaryota</taxon>
        <taxon>Viridiplantae</taxon>
        <taxon>Streptophyta</taxon>
        <taxon>Embryophyta</taxon>
        <taxon>Tracheophyta</taxon>
        <taxon>Spermatophyta</taxon>
        <taxon>Magnoliopsida</taxon>
        <taxon>eudicotyledons</taxon>
        <taxon>Gunneridae</taxon>
        <taxon>Pentapetalae</taxon>
        <taxon>rosids</taxon>
        <taxon>malvids</taxon>
        <taxon>Malvales</taxon>
        <taxon>Malvaceae</taxon>
        <taxon>Grewioideae</taxon>
        <taxon>Apeibeae</taxon>
        <taxon>Corchorus</taxon>
    </lineage>
</organism>
<dbReference type="PROSITE" id="PS51513">
    <property type="entry name" value="FFD"/>
    <property type="match status" value="1"/>
</dbReference>
<evidence type="ECO:0000313" key="15">
    <source>
        <dbReference type="Proteomes" id="UP000187203"/>
    </source>
</evidence>
<dbReference type="Gene3D" id="2.30.30.100">
    <property type="match status" value="1"/>
</dbReference>
<evidence type="ECO:0000256" key="1">
    <source>
        <dbReference type="ARBA" id="ARBA00004201"/>
    </source>
</evidence>
<dbReference type="EMBL" id="AWUE01016242">
    <property type="protein sequence ID" value="OMO93689.1"/>
    <property type="molecule type" value="Genomic_DNA"/>
</dbReference>